<keyword evidence="8" id="KW-0808">Transferase</keyword>
<dbReference type="PROSITE" id="PS50109">
    <property type="entry name" value="HIS_KIN"/>
    <property type="match status" value="1"/>
</dbReference>
<dbReference type="InterPro" id="IPR000014">
    <property type="entry name" value="PAS"/>
</dbReference>
<comment type="catalytic activity">
    <reaction evidence="1">
        <text>ATP + protein L-histidine = ADP + protein N-phospho-L-histidine.</text>
        <dbReference type="EC" id="2.7.13.3"/>
    </reaction>
</comment>
<dbReference type="SMART" id="SM00091">
    <property type="entry name" value="PAS"/>
    <property type="match status" value="1"/>
</dbReference>
<dbReference type="InterPro" id="IPR029016">
    <property type="entry name" value="GAF-like_dom_sf"/>
</dbReference>
<evidence type="ECO:0000256" key="3">
    <source>
        <dbReference type="ARBA" id="ARBA00022553"/>
    </source>
</evidence>
<dbReference type="Gene3D" id="3.30.450.20">
    <property type="entry name" value="PAS domain"/>
    <property type="match status" value="1"/>
</dbReference>
<dbReference type="Pfam" id="PF01590">
    <property type="entry name" value="GAF"/>
    <property type="match status" value="1"/>
</dbReference>
<dbReference type="PRINTS" id="PR00344">
    <property type="entry name" value="BCTRLSENSOR"/>
</dbReference>
<dbReference type="Gene3D" id="3.30.450.40">
    <property type="match status" value="1"/>
</dbReference>
<keyword evidence="3" id="KW-0597">Phosphoprotein</keyword>
<feature type="domain" description="Protein kinase" evidence="5">
    <location>
        <begin position="1"/>
        <end position="275"/>
    </location>
</feature>
<evidence type="ECO:0000313" key="9">
    <source>
        <dbReference type="Proteomes" id="UP000494363"/>
    </source>
</evidence>
<dbReference type="CDD" id="cd00130">
    <property type="entry name" value="PAS"/>
    <property type="match status" value="1"/>
</dbReference>
<dbReference type="SUPFAM" id="SSF56112">
    <property type="entry name" value="Protein kinase-like (PK-like)"/>
    <property type="match status" value="1"/>
</dbReference>
<evidence type="ECO:0000256" key="1">
    <source>
        <dbReference type="ARBA" id="ARBA00000085"/>
    </source>
</evidence>
<dbReference type="InterPro" id="IPR005467">
    <property type="entry name" value="His_kinase_dom"/>
</dbReference>
<dbReference type="SUPFAM" id="SSF55781">
    <property type="entry name" value="GAF domain-like"/>
    <property type="match status" value="1"/>
</dbReference>
<dbReference type="InterPro" id="IPR027417">
    <property type="entry name" value="P-loop_NTPase"/>
</dbReference>
<accession>A0A6J5D4G3</accession>
<proteinExistence type="predicted"/>
<dbReference type="InterPro" id="IPR041664">
    <property type="entry name" value="AAA_16"/>
</dbReference>
<feature type="domain" description="Histidine kinase" evidence="6">
    <location>
        <begin position="1623"/>
        <end position="1839"/>
    </location>
</feature>
<dbReference type="GO" id="GO:0000155">
    <property type="term" value="F:phosphorelay sensor kinase activity"/>
    <property type="evidence" value="ECO:0007669"/>
    <property type="project" value="InterPro"/>
</dbReference>
<dbReference type="SMART" id="SM00388">
    <property type="entry name" value="HisKA"/>
    <property type="match status" value="1"/>
</dbReference>
<dbReference type="PANTHER" id="PTHR43642">
    <property type="entry name" value="HYBRID SIGNAL TRANSDUCTION HISTIDINE KINASE G"/>
    <property type="match status" value="1"/>
</dbReference>
<dbReference type="SMART" id="SM00387">
    <property type="entry name" value="HATPase_c"/>
    <property type="match status" value="1"/>
</dbReference>
<gene>
    <name evidence="8" type="primary">sasA_4</name>
    <name evidence="8" type="ORF">LMG29542_00866</name>
</gene>
<feature type="domain" description="PAS" evidence="7">
    <location>
        <begin position="1472"/>
        <end position="1528"/>
    </location>
</feature>
<evidence type="ECO:0000259" key="5">
    <source>
        <dbReference type="PROSITE" id="PS50011"/>
    </source>
</evidence>
<dbReference type="NCBIfam" id="TIGR00229">
    <property type="entry name" value="sensory_box"/>
    <property type="match status" value="1"/>
</dbReference>
<evidence type="ECO:0000256" key="2">
    <source>
        <dbReference type="ARBA" id="ARBA00012438"/>
    </source>
</evidence>
<evidence type="ECO:0000256" key="4">
    <source>
        <dbReference type="SAM" id="Coils"/>
    </source>
</evidence>
<dbReference type="SMART" id="SM00065">
    <property type="entry name" value="GAF"/>
    <property type="match status" value="1"/>
</dbReference>
<dbReference type="InterPro" id="IPR000719">
    <property type="entry name" value="Prot_kinase_dom"/>
</dbReference>
<dbReference type="InterPro" id="IPR011009">
    <property type="entry name" value="Kinase-like_dom_sf"/>
</dbReference>
<sequence>MDLLKIDGTSSSQVLTEDGECVVCREWCLQPDGKRGTVLAVRPTSEHPASVTLDRLAHEYSLREELNDRWALRPVGLVEDRGQITLVLEDPGGEPLDRLLDAPIETAPFLQLAIGIVAALGEVHKHGLIHKDLKPAHILVNQASGRIWLTGFGIASRLPSERQAPEPPETIAGTLAYMAPEQTGRMNRSVDARSDLYAVGVTLYQMLTGVLPFAAAEPMEWVHCHIARQPVPPADRLASVPEPVSTIVMKLLAKTAEERYQTAAGVERDLQHCLAEWNRQGRIDKFAPGQQDTPDRLLIPEKLYGREREIAALLAAFDRTVEGGAPEIVLVSGYSGIGKSSVVNELHKVLVPPRGLFAAGKFDQYRRDIPYATLAQAFQDLVRPLLGKSDAELLPWRAALREALGSNGQLMVDLVPSLAALIGPQQPVSELPPHDAQRRFQLVFRRMLSVFARPEHPLALFLDDLQWLDIATLDLLEHLATQPELRNLLLVGAYRDNEVTPSHPLARRLAAIRSAGGRVQEIVLSPLRLADVQSLISDALHCGPECTTLLARLVQEKAAGNPFFTIQFFTALAEEGLLAFDHGKGQWSWNLERIRAKGYTDNVVDLMLGKLRRLPTATEHALRLLACLGSSASISTLALVGGESDEAPHNALWPAAQAGLVVHAQGRYRFAHDRIQEAAYGLTPMDQRAAEHLRIGRLLAAHTPAQAIDEQVFEIVGQLNRGAGLLTSVDEREQAAALNLLAGKRARAATAYTSALNYFVAGAALLSEDGWQRRRDLAFPLALNRAECEFLTGALADAENHLTALSRRAADLLELAAVTCLQEQIYTTLDRSDRSIEVALDYLRRVGVTWSAHPTQDEVRREHERMWQQIGERPIEALIDLPRMTDPVWRATMVVLTEVVSAATYTDENLSCVVLGRMANLSLEHGNTDASSSSYAHLGAVLGGLFGDYKAGFSFGQLSFNLVTKLGLDRFKARVYIVFGHQILPWTKPIRISRNLIRLALDAAHETGDLIYGAYARTHMVTHLLASGDPLDEVQREAVAALDFARQARFGLVVDRVTGQLQLLRTLRGMTPVFGRFDDAAFDEAPFEQHLQADERLALAACWYWIRKLQARVLAGDHAAAFAAAVQADRLLWTIPFYFERAEYHFYAALARAALCDTSDDAQRTLHWQALAAHHQQLQVWADHCPENFANRAALVGAEVARVDGRERDAMNLYEQAIRTARDNGFIQNEAIANELAARFYAGMGFETISQTYLRNARYGYLRWGAEGKVRQLDELHPQLREKAPVAGSTSTIGETVEHLDLATVMKVSQAVSGEIVAEKLIETLMRTAIEQAGAQRGLLIIPRGPEPRIEAQAVTGGETVVVQLSDLPVTAAMLPEIVLHYVLRTHESVILDDAAAQFPFATDPYIRERDARSILCLPLIAQAKLIGVLYLENNLARRVFAPARCAVLKLLASQAAVALEVARLYRDLEQREAKIRRLVDANIIGIFIWDFAGRIFEANEAFLQMLGYSRDDLASDRVRWTTLTPSEWARVDEKAVAELRATGSCKPYEKEYIRKDGGRVPVLVGAATFGELSDQGVAFLLDLTRRKQAEAEARESERRYREAQMEVAHANRVATMGQLTASIAHEVNQPIAATATHAEAALRWLARRPPQLDEVEQALTHIVRNSHRARDVIGRIRELIAKAPARKDWVDINEAIREVIEFTHGEAVKNGASVKMALGASLPLVHADRVQLQQVVLNLVLNAVQAMCTVVEGQRELLISTDRAEPDGVRVEVKDSGPGFPSESLEHLFAPFYTTKPGGLGVGLSICRSIIEAHGGLLWVSVNVPQGTIFCFTLPTRPYSP</sequence>
<keyword evidence="4" id="KW-0175">Coiled coil</keyword>
<dbReference type="SUPFAM" id="SSF52540">
    <property type="entry name" value="P-loop containing nucleoside triphosphate hydrolases"/>
    <property type="match status" value="1"/>
</dbReference>
<dbReference type="InterPro" id="IPR035965">
    <property type="entry name" value="PAS-like_dom_sf"/>
</dbReference>
<dbReference type="PANTHER" id="PTHR43642:SF1">
    <property type="entry name" value="HYBRID SIGNAL TRANSDUCTION HISTIDINE KINASE G"/>
    <property type="match status" value="1"/>
</dbReference>
<evidence type="ECO:0000313" key="8">
    <source>
        <dbReference type="EMBL" id="CAB3749088.1"/>
    </source>
</evidence>
<organism evidence="8 9">
    <name type="scientific">Paraburkholderia humisilvae</name>
    <dbReference type="NCBI Taxonomy" id="627669"/>
    <lineage>
        <taxon>Bacteria</taxon>
        <taxon>Pseudomonadati</taxon>
        <taxon>Pseudomonadota</taxon>
        <taxon>Betaproteobacteria</taxon>
        <taxon>Burkholderiales</taxon>
        <taxon>Burkholderiaceae</taxon>
        <taxon>Paraburkholderia</taxon>
    </lineage>
</organism>
<protein>
    <recommendedName>
        <fullName evidence="2">histidine kinase</fullName>
        <ecNumber evidence="2">2.7.13.3</ecNumber>
    </recommendedName>
</protein>
<dbReference type="Gene3D" id="1.10.510.10">
    <property type="entry name" value="Transferase(Phosphotransferase) domain 1"/>
    <property type="match status" value="1"/>
</dbReference>
<dbReference type="CDD" id="cd14014">
    <property type="entry name" value="STKc_PknB_like"/>
    <property type="match status" value="1"/>
</dbReference>
<dbReference type="InterPro" id="IPR036097">
    <property type="entry name" value="HisK_dim/P_sf"/>
</dbReference>
<dbReference type="PROSITE" id="PS50011">
    <property type="entry name" value="PROTEIN_KINASE_DOM"/>
    <property type="match status" value="1"/>
</dbReference>
<name>A0A6J5D4G3_9BURK</name>
<dbReference type="PROSITE" id="PS50112">
    <property type="entry name" value="PAS"/>
    <property type="match status" value="1"/>
</dbReference>
<dbReference type="Pfam" id="PF13191">
    <property type="entry name" value="AAA_16"/>
    <property type="match status" value="1"/>
</dbReference>
<dbReference type="Proteomes" id="UP000494363">
    <property type="component" value="Unassembled WGS sequence"/>
</dbReference>
<dbReference type="SUPFAM" id="SSF55874">
    <property type="entry name" value="ATPase domain of HSP90 chaperone/DNA topoisomerase II/histidine kinase"/>
    <property type="match status" value="1"/>
</dbReference>
<dbReference type="Gene3D" id="3.30.565.10">
    <property type="entry name" value="Histidine kinase-like ATPase, C-terminal domain"/>
    <property type="match status" value="1"/>
</dbReference>
<dbReference type="InterPro" id="IPR036890">
    <property type="entry name" value="HATPase_C_sf"/>
</dbReference>
<dbReference type="EMBL" id="CADIKH010000003">
    <property type="protein sequence ID" value="CAB3749088.1"/>
    <property type="molecule type" value="Genomic_DNA"/>
</dbReference>
<dbReference type="SMART" id="SM00220">
    <property type="entry name" value="S_TKc"/>
    <property type="match status" value="1"/>
</dbReference>
<feature type="coiled-coil region" evidence="4">
    <location>
        <begin position="1587"/>
        <end position="1614"/>
    </location>
</feature>
<dbReference type="SUPFAM" id="SSF47384">
    <property type="entry name" value="Homodimeric domain of signal transducing histidine kinase"/>
    <property type="match status" value="1"/>
</dbReference>
<dbReference type="Pfam" id="PF02518">
    <property type="entry name" value="HATPase_c"/>
    <property type="match status" value="1"/>
</dbReference>
<dbReference type="Pfam" id="PF00512">
    <property type="entry name" value="HisKA"/>
    <property type="match status" value="1"/>
</dbReference>
<dbReference type="RefSeq" id="WP_175225209.1">
    <property type="nucleotide sequence ID" value="NZ_CADIKH010000003.1"/>
</dbReference>
<dbReference type="InterPro" id="IPR053159">
    <property type="entry name" value="Hybrid_Histidine_Kinase"/>
</dbReference>
<dbReference type="Pfam" id="PF00069">
    <property type="entry name" value="Pkinase"/>
    <property type="match status" value="1"/>
</dbReference>
<dbReference type="SUPFAM" id="SSF55785">
    <property type="entry name" value="PYP-like sensor domain (PAS domain)"/>
    <property type="match status" value="1"/>
</dbReference>
<evidence type="ECO:0000259" key="7">
    <source>
        <dbReference type="PROSITE" id="PS50112"/>
    </source>
</evidence>
<dbReference type="InterPro" id="IPR003018">
    <property type="entry name" value="GAF"/>
</dbReference>
<dbReference type="InterPro" id="IPR003594">
    <property type="entry name" value="HATPase_dom"/>
</dbReference>
<dbReference type="InterPro" id="IPR004358">
    <property type="entry name" value="Sig_transdc_His_kin-like_C"/>
</dbReference>
<dbReference type="GO" id="GO:0005524">
    <property type="term" value="F:ATP binding"/>
    <property type="evidence" value="ECO:0007669"/>
    <property type="project" value="InterPro"/>
</dbReference>
<dbReference type="EC" id="2.7.13.3" evidence="2"/>
<dbReference type="Gene3D" id="1.10.287.130">
    <property type="match status" value="1"/>
</dbReference>
<dbReference type="CDD" id="cd00082">
    <property type="entry name" value="HisKA"/>
    <property type="match status" value="1"/>
</dbReference>
<dbReference type="InterPro" id="IPR003661">
    <property type="entry name" value="HisK_dim/P_dom"/>
</dbReference>
<keyword evidence="8" id="KW-0418">Kinase</keyword>
<dbReference type="Gene3D" id="3.40.50.300">
    <property type="entry name" value="P-loop containing nucleotide triphosphate hydrolases"/>
    <property type="match status" value="1"/>
</dbReference>
<evidence type="ECO:0000259" key="6">
    <source>
        <dbReference type="PROSITE" id="PS50109"/>
    </source>
</evidence>
<reference evidence="8 9" key="1">
    <citation type="submission" date="2020-04" db="EMBL/GenBank/DDBJ databases">
        <authorList>
            <person name="De Canck E."/>
        </authorList>
    </citation>
    <scope>NUCLEOTIDE SEQUENCE [LARGE SCALE GENOMIC DNA]</scope>
    <source>
        <strain evidence="8 9">LMG 29542</strain>
    </source>
</reference>
<keyword evidence="9" id="KW-1185">Reference proteome</keyword>
<dbReference type="Pfam" id="PF13426">
    <property type="entry name" value="PAS_9"/>
    <property type="match status" value="1"/>
</dbReference>